<keyword evidence="7" id="KW-0969">Cilium</keyword>
<evidence type="ECO:0000256" key="4">
    <source>
        <dbReference type="ARBA" id="ARBA00022795"/>
    </source>
</evidence>
<keyword evidence="3 6" id="KW-0963">Cytoplasm</keyword>
<dbReference type="SUPFAM" id="SSF101116">
    <property type="entry name" value="Flagellar export chaperone FliS"/>
    <property type="match status" value="1"/>
</dbReference>
<comment type="similarity">
    <text evidence="2 6">Belongs to the FliS family.</text>
</comment>
<keyword evidence="4 6" id="KW-1005">Bacterial flagellum biogenesis</keyword>
<keyword evidence="7" id="KW-0966">Cell projection</keyword>
<evidence type="ECO:0000256" key="1">
    <source>
        <dbReference type="ARBA" id="ARBA00004514"/>
    </source>
</evidence>
<dbReference type="CDD" id="cd16098">
    <property type="entry name" value="FliS"/>
    <property type="match status" value="1"/>
</dbReference>
<proteinExistence type="inferred from homology"/>
<sequence length="141" mass="15474">MVNNTHGGYSAYKNTKVMTASQAKLIIMLYAEAIKQINIALDLMNKNVGVSGYTQINTSLNKALDIVGELTASLDFEKGGDIAKNLFSVYSYFTREINEANLTKTPQQLPEVLKLMNSLSDAWKAIDTNKPDPNRSVNIAG</sequence>
<dbReference type="GO" id="GO:0044780">
    <property type="term" value="P:bacterial-type flagellum assembly"/>
    <property type="evidence" value="ECO:0007669"/>
    <property type="project" value="InterPro"/>
</dbReference>
<reference evidence="7 8" key="1">
    <citation type="submission" date="2020-03" db="EMBL/GenBank/DDBJ databases">
        <title>Spirochaetal bacteria isolated from arthropods constitute a novel genus Entomospira genus novum within the order Spirochaetales.</title>
        <authorList>
            <person name="Grana-Miraglia L."/>
            <person name="Sikutova S."/>
            <person name="Fingerle V."/>
            <person name="Sing A."/>
            <person name="Castillo-Ramirez S."/>
            <person name="Margos G."/>
            <person name="Rudolf I."/>
        </authorList>
    </citation>
    <scope>NUCLEOTIDE SEQUENCE [LARGE SCALE GENOMIC DNA]</scope>
    <source>
        <strain evidence="7 8">BR193</strain>
    </source>
</reference>
<keyword evidence="7" id="KW-0282">Flagellum</keyword>
<dbReference type="InterPro" id="IPR003713">
    <property type="entry name" value="FliS"/>
</dbReference>
<comment type="subcellular location">
    <subcellularLocation>
        <location evidence="1 6">Cytoplasm</location>
        <location evidence="1 6">Cytosol</location>
    </subcellularLocation>
</comment>
<dbReference type="PIRSF" id="PIRSF039090">
    <property type="entry name" value="Flis"/>
    <property type="match status" value="1"/>
</dbReference>
<evidence type="ECO:0000256" key="2">
    <source>
        <dbReference type="ARBA" id="ARBA00008787"/>
    </source>
</evidence>
<dbReference type="GO" id="GO:0071973">
    <property type="term" value="P:bacterial-type flagellum-dependent cell motility"/>
    <property type="evidence" value="ECO:0007669"/>
    <property type="project" value="TreeGrafter"/>
</dbReference>
<dbReference type="EMBL" id="JAATLJ010000001">
    <property type="protein sequence ID" value="NIZ41144.1"/>
    <property type="molecule type" value="Genomic_DNA"/>
</dbReference>
<dbReference type="Gene3D" id="1.20.120.340">
    <property type="entry name" value="Flagellar protein FliS"/>
    <property type="match status" value="1"/>
</dbReference>
<evidence type="ECO:0000313" key="7">
    <source>
        <dbReference type="EMBL" id="NIZ41144.1"/>
    </source>
</evidence>
<evidence type="ECO:0000313" key="8">
    <source>
        <dbReference type="Proteomes" id="UP000711995"/>
    </source>
</evidence>
<dbReference type="Pfam" id="PF02561">
    <property type="entry name" value="FliS"/>
    <property type="match status" value="1"/>
</dbReference>
<keyword evidence="8" id="KW-1185">Reference proteome</keyword>
<dbReference type="PANTHER" id="PTHR34773:SF1">
    <property type="entry name" value="FLAGELLAR SECRETION CHAPERONE FLIS"/>
    <property type="match status" value="1"/>
</dbReference>
<gene>
    <name evidence="7" type="primary">fliS</name>
    <name evidence="7" type="ORF">HCT14_06470</name>
</gene>
<keyword evidence="5" id="KW-0143">Chaperone</keyword>
<dbReference type="InterPro" id="IPR036584">
    <property type="entry name" value="FliS_sf"/>
</dbReference>
<evidence type="ECO:0000256" key="5">
    <source>
        <dbReference type="ARBA" id="ARBA00023186"/>
    </source>
</evidence>
<dbReference type="AlphaFoldDB" id="A0A968KRW7"/>
<dbReference type="Proteomes" id="UP000711995">
    <property type="component" value="Unassembled WGS sequence"/>
</dbReference>
<evidence type="ECO:0000256" key="6">
    <source>
        <dbReference type="PIRNR" id="PIRNR039090"/>
    </source>
</evidence>
<accession>A0A968KRW7</accession>
<name>A0A968KRW7_9SPIO</name>
<dbReference type="GO" id="GO:0005829">
    <property type="term" value="C:cytosol"/>
    <property type="evidence" value="ECO:0007669"/>
    <property type="project" value="UniProtKB-SubCell"/>
</dbReference>
<dbReference type="RefSeq" id="WP_167700717.1">
    <property type="nucleotide sequence ID" value="NZ_CP118174.1"/>
</dbReference>
<protein>
    <recommendedName>
        <fullName evidence="6">Flagellar secretion chaperone FliS</fullName>
    </recommendedName>
</protein>
<organism evidence="7 8">
    <name type="scientific">Entomospira entomophila</name>
    <dbReference type="NCBI Taxonomy" id="2719988"/>
    <lineage>
        <taxon>Bacteria</taxon>
        <taxon>Pseudomonadati</taxon>
        <taxon>Spirochaetota</taxon>
        <taxon>Spirochaetia</taxon>
        <taxon>Spirochaetales</taxon>
        <taxon>Spirochaetaceae</taxon>
        <taxon>Entomospira</taxon>
    </lineage>
</organism>
<dbReference type="NCBIfam" id="TIGR00208">
    <property type="entry name" value="fliS"/>
    <property type="match status" value="1"/>
</dbReference>
<comment type="caution">
    <text evidence="7">The sequence shown here is derived from an EMBL/GenBank/DDBJ whole genome shotgun (WGS) entry which is preliminary data.</text>
</comment>
<evidence type="ECO:0000256" key="3">
    <source>
        <dbReference type="ARBA" id="ARBA00022490"/>
    </source>
</evidence>
<dbReference type="PANTHER" id="PTHR34773">
    <property type="entry name" value="FLAGELLAR SECRETION CHAPERONE FLIS"/>
    <property type="match status" value="1"/>
</dbReference>